<dbReference type="InterPro" id="IPR012337">
    <property type="entry name" value="RNaseH-like_sf"/>
</dbReference>
<sequence>MLDRMSIQIPKNVKEERLRWIRPIADGEVKLKDVAKVCEHGKRTLERWLSDYKKYGEVGLEPKSTRPKTSPKETPIHIKNRVIEVRNDTKECAMKLKWKLEDENIYLNERTIGKFIKTEGLTRKYRVRKINYKYVRAELKQGELLEIDVKYVPSPIGGKRYYQFTAVDVASRWRLIIPYDNQSNYNAIDFLNEVIKAFPHRIVAIKTDNAAIFTNRYTGYQKSIDPLNPRLHPFDIECQQLNIIHYLIDPGKPQQNGTVERSHRTDQEYFYDNTICQTFEESRYKMKLWNMYYNDLPHCLLQGKTPNQMLQLTRNI</sequence>
<dbReference type="InterPro" id="IPR055247">
    <property type="entry name" value="InsJ-like_HTH"/>
</dbReference>
<dbReference type="PANTHER" id="PTHR35004">
    <property type="entry name" value="TRANSPOSASE RV3428C-RELATED"/>
    <property type="match status" value="1"/>
</dbReference>
<dbReference type="GO" id="GO:0003676">
    <property type="term" value="F:nucleic acid binding"/>
    <property type="evidence" value="ECO:0007669"/>
    <property type="project" value="InterPro"/>
</dbReference>
<gene>
    <name evidence="2" type="ORF">COT12_02430</name>
</gene>
<dbReference type="InterPro" id="IPR036397">
    <property type="entry name" value="RNaseH_sf"/>
</dbReference>
<evidence type="ECO:0000259" key="1">
    <source>
        <dbReference type="PROSITE" id="PS50994"/>
    </source>
</evidence>
<name>A0A2M6YBW0_9BACT</name>
<dbReference type="GO" id="GO:0015074">
    <property type="term" value="P:DNA integration"/>
    <property type="evidence" value="ECO:0007669"/>
    <property type="project" value="InterPro"/>
</dbReference>
<accession>A0A2M6YBW0</accession>
<organism evidence="2 3">
    <name type="scientific">Candidatus Berkelbacteria bacterium CG08_land_8_20_14_0_20_39_8</name>
    <dbReference type="NCBI Taxonomy" id="1974511"/>
    <lineage>
        <taxon>Bacteria</taxon>
        <taxon>Candidatus Berkelbacteria</taxon>
    </lineage>
</organism>
<feature type="domain" description="Integrase catalytic" evidence="1">
    <location>
        <begin position="136"/>
        <end position="314"/>
    </location>
</feature>
<dbReference type="Proteomes" id="UP000229896">
    <property type="component" value="Unassembled WGS sequence"/>
</dbReference>
<dbReference type="PROSITE" id="PS50994">
    <property type="entry name" value="INTEGRASE"/>
    <property type="match status" value="1"/>
</dbReference>
<dbReference type="AlphaFoldDB" id="A0A2M6YBW0"/>
<dbReference type="Pfam" id="PF13518">
    <property type="entry name" value="HTH_28"/>
    <property type="match status" value="1"/>
</dbReference>
<evidence type="ECO:0000313" key="3">
    <source>
        <dbReference type="Proteomes" id="UP000229896"/>
    </source>
</evidence>
<proteinExistence type="predicted"/>
<dbReference type="Gene3D" id="3.30.420.10">
    <property type="entry name" value="Ribonuclease H-like superfamily/Ribonuclease H"/>
    <property type="match status" value="1"/>
</dbReference>
<dbReference type="Pfam" id="PF00665">
    <property type="entry name" value="rve"/>
    <property type="match status" value="1"/>
</dbReference>
<reference evidence="3" key="1">
    <citation type="submission" date="2017-09" db="EMBL/GenBank/DDBJ databases">
        <title>Depth-based differentiation of microbial function through sediment-hosted aquifers and enrichment of novel symbionts in the deep terrestrial subsurface.</title>
        <authorList>
            <person name="Probst A.J."/>
            <person name="Ladd B."/>
            <person name="Jarett J.K."/>
            <person name="Geller-Mcgrath D.E."/>
            <person name="Sieber C.M.K."/>
            <person name="Emerson J.B."/>
            <person name="Anantharaman K."/>
            <person name="Thomas B.C."/>
            <person name="Malmstrom R."/>
            <person name="Stieglmeier M."/>
            <person name="Klingl A."/>
            <person name="Woyke T."/>
            <person name="Ryan C.M."/>
            <person name="Banfield J.F."/>
        </authorList>
    </citation>
    <scope>NUCLEOTIDE SEQUENCE [LARGE SCALE GENOMIC DNA]</scope>
</reference>
<dbReference type="InterPro" id="IPR001584">
    <property type="entry name" value="Integrase_cat-core"/>
</dbReference>
<dbReference type="SUPFAM" id="SSF53098">
    <property type="entry name" value="Ribonuclease H-like"/>
    <property type="match status" value="1"/>
</dbReference>
<dbReference type="PANTHER" id="PTHR35004:SF6">
    <property type="entry name" value="TRANSPOSASE"/>
    <property type="match status" value="1"/>
</dbReference>
<comment type="caution">
    <text evidence="2">The sequence shown here is derived from an EMBL/GenBank/DDBJ whole genome shotgun (WGS) entry which is preliminary data.</text>
</comment>
<dbReference type="EMBL" id="PEXI01000076">
    <property type="protein sequence ID" value="PIU24186.1"/>
    <property type="molecule type" value="Genomic_DNA"/>
</dbReference>
<protein>
    <recommendedName>
        <fullName evidence="1">Integrase catalytic domain-containing protein</fullName>
    </recommendedName>
</protein>
<evidence type="ECO:0000313" key="2">
    <source>
        <dbReference type="EMBL" id="PIU24186.1"/>
    </source>
</evidence>